<evidence type="ECO:0000259" key="2">
    <source>
        <dbReference type="Pfam" id="PF24494"/>
    </source>
</evidence>
<name>A0A4Q4M3F0_9PLEO</name>
<feature type="region of interest" description="Disordered" evidence="1">
    <location>
        <begin position="80"/>
        <end position="100"/>
    </location>
</feature>
<dbReference type="InterPro" id="IPR056009">
    <property type="entry name" value="DUF7587"/>
</dbReference>
<feature type="compositionally biased region" description="Polar residues" evidence="1">
    <location>
        <begin position="88"/>
        <end position="100"/>
    </location>
</feature>
<evidence type="ECO:0000256" key="1">
    <source>
        <dbReference type="SAM" id="MobiDB-lite"/>
    </source>
</evidence>
<organism evidence="3 4">
    <name type="scientific">Alternaria tenuissima</name>
    <dbReference type="NCBI Taxonomy" id="119927"/>
    <lineage>
        <taxon>Eukaryota</taxon>
        <taxon>Fungi</taxon>
        <taxon>Dikarya</taxon>
        <taxon>Ascomycota</taxon>
        <taxon>Pezizomycotina</taxon>
        <taxon>Dothideomycetes</taxon>
        <taxon>Pleosporomycetidae</taxon>
        <taxon>Pleosporales</taxon>
        <taxon>Pleosporineae</taxon>
        <taxon>Pleosporaceae</taxon>
        <taxon>Alternaria</taxon>
        <taxon>Alternaria sect. Alternaria</taxon>
        <taxon>Alternaria alternata complex</taxon>
    </lineage>
</organism>
<comment type="caution">
    <text evidence="3">The sequence shown here is derived from an EMBL/GenBank/DDBJ whole genome shotgun (WGS) entry which is preliminary data.</text>
</comment>
<sequence length="666" mass="74126">MTRHTWRLADAGVMLWEPAVEAVTATALQGAHALEQPDNVAETDIQASNHDDCEDSNEQDLVLPSIEGLFGSYIKSEPDEDLAMENPLGTSRYASGSTEPLSSPCPLISGGIVSTKLHNSSKTSRHLEVSNIERTPPVRRTLNFGMANVHKTLDAVPKYGEPSGFDSLAALKRLERDPPHQWDEDERELLTILYRWYSDKDATTLPRTFNAVTDQDLRLSVIRYQFDSHLVLYGPRAYPEFGRVMAVPFHDPMQKYGEIRAIVEEKAAEYGINLSRRRIEVKRKSGLAQYARSPTTRKYWKSLVRRAAERERKMSCVPLAPNVQGSSAQVPPLGGVTLAADVKYEDEENWSDVEDLNTSPVTFTQPSPSSLPTTNSIGFRVWDANSRTMFDEETGFVSQAFSIWKGEYPPPFSPDGQGRQALMILTNLHLSMSGGASAFVSVSTSLLQALVKASTMKDPRIAVVALDHALLQQPNKTLPAAEILRMLKSEGQAWWARYKGHAERMVWASVPAAAIISHFPLSELRQLSNQEQTCEDVLSLNEIQSGRRTQYVSSRIRDKNNSINVGTARAMAMVSRAFGMHRNKTSLAHIKGLVSSLVDSFQLKQVLSESHYTSGIIARAFAITLRSQAHSVQDIELAFQDGVQRGTATIAFYARRWPAIPRRRSS</sequence>
<dbReference type="AlphaFoldDB" id="A0A4Q4M3F0"/>
<accession>A0A4Q4M3F0</accession>
<proteinExistence type="predicted"/>
<evidence type="ECO:0000313" key="3">
    <source>
        <dbReference type="EMBL" id="RYN39971.1"/>
    </source>
</evidence>
<gene>
    <name evidence="3" type="ORF">AA0114_g11170</name>
</gene>
<evidence type="ECO:0000313" key="4">
    <source>
        <dbReference type="Proteomes" id="UP000292402"/>
    </source>
</evidence>
<dbReference type="EMBL" id="PDXA01000055">
    <property type="protein sequence ID" value="RYN39971.1"/>
    <property type="molecule type" value="Genomic_DNA"/>
</dbReference>
<feature type="domain" description="DUF7587" evidence="2">
    <location>
        <begin position="375"/>
        <end position="524"/>
    </location>
</feature>
<reference evidence="4" key="1">
    <citation type="journal article" date="2019" name="bioRxiv">
        <title>Genomics, evolutionary history and diagnostics of the Alternaria alternata species group including apple and Asian pear pathotypes.</title>
        <authorList>
            <person name="Armitage A.D."/>
            <person name="Cockerton H.M."/>
            <person name="Sreenivasaprasad S."/>
            <person name="Woodhall J.W."/>
            <person name="Lane C.R."/>
            <person name="Harrison R.J."/>
            <person name="Clarkson J.P."/>
        </authorList>
    </citation>
    <scope>NUCLEOTIDE SEQUENCE [LARGE SCALE GENOMIC DNA]</scope>
    <source>
        <strain evidence="4">FERA 1082</strain>
    </source>
</reference>
<dbReference type="Proteomes" id="UP000292402">
    <property type="component" value="Unassembled WGS sequence"/>
</dbReference>
<protein>
    <recommendedName>
        <fullName evidence="2">DUF7587 domain-containing protein</fullName>
    </recommendedName>
</protein>
<dbReference type="Pfam" id="PF24494">
    <property type="entry name" value="DUF7587"/>
    <property type="match status" value="1"/>
</dbReference>